<evidence type="ECO:0008006" key="3">
    <source>
        <dbReference type="Google" id="ProtNLM"/>
    </source>
</evidence>
<evidence type="ECO:0000313" key="2">
    <source>
        <dbReference type="Proteomes" id="UP000678499"/>
    </source>
</evidence>
<dbReference type="AlphaFoldDB" id="A0A7R9BQS7"/>
<name>A0A7R9BQS7_9CRUS</name>
<accession>A0A7R9BQS7</accession>
<organism evidence="1">
    <name type="scientific">Notodromas monacha</name>
    <dbReference type="NCBI Taxonomy" id="399045"/>
    <lineage>
        <taxon>Eukaryota</taxon>
        <taxon>Metazoa</taxon>
        <taxon>Ecdysozoa</taxon>
        <taxon>Arthropoda</taxon>
        <taxon>Crustacea</taxon>
        <taxon>Oligostraca</taxon>
        <taxon>Ostracoda</taxon>
        <taxon>Podocopa</taxon>
        <taxon>Podocopida</taxon>
        <taxon>Cypridocopina</taxon>
        <taxon>Cypridoidea</taxon>
        <taxon>Cyprididae</taxon>
        <taxon>Notodromas</taxon>
    </lineage>
</organism>
<protein>
    <recommendedName>
        <fullName evidence="3">Intraflagellar transport protein 22 homolog</fullName>
    </recommendedName>
</protein>
<proteinExistence type="predicted"/>
<dbReference type="Gene3D" id="3.40.50.300">
    <property type="entry name" value="P-loop containing nucleotide triphosphate hydrolases"/>
    <property type="match status" value="1"/>
</dbReference>
<sequence length="190" mass="20794">MQKLKIVVAGPKKGGKTVLANILAEASENPIGAYRPTKGVRIIEFEGTASGSSSSGLPLNVKVDVEMWDCSGDASFENCWPVIQDGANGVLFVYRSGNASDAKEMDSFYSSFVAQRGIKDRNCMVFANIFDKDQETRGKLSSTFSRIPQIDVNLQHDADSATTEFQRFLGSVLEGVKERQDKAEISMIRN</sequence>
<dbReference type="InterPro" id="IPR027417">
    <property type="entry name" value="P-loop_NTPase"/>
</dbReference>
<dbReference type="Pfam" id="PF08477">
    <property type="entry name" value="Roc"/>
    <property type="match status" value="1"/>
</dbReference>
<dbReference type="EMBL" id="CAJPEX010001188">
    <property type="protein sequence ID" value="CAG0918463.1"/>
    <property type="molecule type" value="Genomic_DNA"/>
</dbReference>
<dbReference type="SUPFAM" id="SSF52540">
    <property type="entry name" value="P-loop containing nucleoside triphosphate hydrolases"/>
    <property type="match status" value="1"/>
</dbReference>
<gene>
    <name evidence="1" type="ORF">NMOB1V02_LOCUS6019</name>
</gene>
<dbReference type="OrthoDB" id="275177at2759"/>
<evidence type="ECO:0000313" key="1">
    <source>
        <dbReference type="EMBL" id="CAD7278311.1"/>
    </source>
</evidence>
<reference evidence="1" key="1">
    <citation type="submission" date="2020-11" db="EMBL/GenBank/DDBJ databases">
        <authorList>
            <person name="Tran Van P."/>
        </authorList>
    </citation>
    <scope>NUCLEOTIDE SEQUENCE</scope>
</reference>
<dbReference type="EMBL" id="OA883225">
    <property type="protein sequence ID" value="CAD7278311.1"/>
    <property type="molecule type" value="Genomic_DNA"/>
</dbReference>
<keyword evidence="2" id="KW-1185">Reference proteome</keyword>
<dbReference type="Proteomes" id="UP000678499">
    <property type="component" value="Unassembled WGS sequence"/>
</dbReference>